<keyword evidence="9" id="KW-0479">Metal-binding</keyword>
<feature type="domain" description="Glycosyl transferase family 3 N-terminal" evidence="11">
    <location>
        <begin position="5"/>
        <end position="66"/>
    </location>
</feature>
<comment type="function">
    <text evidence="9">Catalyzes the transfer of the phosphoribosyl group of 5-phosphorylribose-1-pyrophosphate (PRPP) to anthranilate to yield N-(5'-phosphoribosyl)-anthranilate (PRA).</text>
</comment>
<organism evidence="12 13">
    <name type="scientific">Rhizobium terricola</name>
    <dbReference type="NCBI Taxonomy" id="2728849"/>
    <lineage>
        <taxon>Bacteria</taxon>
        <taxon>Pseudomonadati</taxon>
        <taxon>Pseudomonadota</taxon>
        <taxon>Alphaproteobacteria</taxon>
        <taxon>Hyphomicrobiales</taxon>
        <taxon>Rhizobiaceae</taxon>
        <taxon>Rhizobium/Agrobacterium group</taxon>
        <taxon>Rhizobium</taxon>
    </lineage>
</organism>
<dbReference type="InterPro" id="IPR005940">
    <property type="entry name" value="Anthranilate_Pribosyl_Tfrase"/>
</dbReference>
<evidence type="ECO:0000256" key="5">
    <source>
        <dbReference type="ARBA" id="ARBA00022822"/>
    </source>
</evidence>
<evidence type="ECO:0000313" key="12">
    <source>
        <dbReference type="EMBL" id="NML73451.1"/>
    </source>
</evidence>
<proteinExistence type="inferred from homology"/>
<dbReference type="HAMAP" id="MF_00211">
    <property type="entry name" value="TrpD"/>
    <property type="match status" value="1"/>
</dbReference>
<comment type="caution">
    <text evidence="9">Lacks conserved residue(s) required for the propagation of feature annotation.</text>
</comment>
<comment type="similarity">
    <text evidence="9">Belongs to the anthranilate phosphoribosyltransferase family.</text>
</comment>
<keyword evidence="4 9" id="KW-0808">Transferase</keyword>
<dbReference type="GO" id="GO:0004048">
    <property type="term" value="F:anthranilate phosphoribosyltransferase activity"/>
    <property type="evidence" value="ECO:0007669"/>
    <property type="project" value="UniProtKB-UniRule"/>
</dbReference>
<dbReference type="FunFam" id="3.40.1030.10:FF:000002">
    <property type="entry name" value="Anthranilate phosphoribosyltransferase"/>
    <property type="match status" value="1"/>
</dbReference>
<keyword evidence="2 9" id="KW-0028">Amino-acid biosynthesis</keyword>
<dbReference type="SUPFAM" id="SSF52418">
    <property type="entry name" value="Nucleoside phosphorylase/phosphoribosyltransferase catalytic domain"/>
    <property type="match status" value="1"/>
</dbReference>
<keyword evidence="9" id="KW-0460">Magnesium</keyword>
<accession>A0A7Y0ATY7</accession>
<feature type="binding site" evidence="9">
    <location>
        <begin position="84"/>
        <end position="85"/>
    </location>
    <ligand>
        <name>5-phospho-alpha-D-ribose 1-diphosphate</name>
        <dbReference type="ChEBI" id="CHEBI:58017"/>
    </ligand>
</feature>
<reference evidence="12 13" key="1">
    <citation type="submission" date="2020-04" db="EMBL/GenBank/DDBJ databases">
        <title>Rhizobium sp. S-51 isolated from soil.</title>
        <authorList>
            <person name="Dahal R.H."/>
        </authorList>
    </citation>
    <scope>NUCLEOTIDE SEQUENCE [LARGE SCALE GENOMIC DNA]</scope>
    <source>
        <strain evidence="12 13">S-51</strain>
    </source>
</reference>
<dbReference type="SUPFAM" id="SSF47648">
    <property type="entry name" value="Nucleoside phosphorylase/phosphoribosyltransferase N-terminal domain"/>
    <property type="match status" value="1"/>
</dbReference>
<dbReference type="InterPro" id="IPR000312">
    <property type="entry name" value="Glycosyl_Trfase_fam3"/>
</dbReference>
<feature type="binding site" evidence="9">
    <location>
        <position position="89"/>
    </location>
    <ligand>
        <name>5-phospho-alpha-D-ribose 1-diphosphate</name>
        <dbReference type="ChEBI" id="CHEBI:58017"/>
    </ligand>
</feature>
<evidence type="ECO:0000256" key="1">
    <source>
        <dbReference type="ARBA" id="ARBA00004907"/>
    </source>
</evidence>
<comment type="caution">
    <text evidence="12">The sequence shown here is derived from an EMBL/GenBank/DDBJ whole genome shotgun (WGS) entry which is preliminary data.</text>
</comment>
<feature type="binding site" evidence="9">
    <location>
        <position position="93"/>
    </location>
    <ligand>
        <name>Mg(2+)</name>
        <dbReference type="ChEBI" id="CHEBI:18420"/>
        <label>1</label>
    </ligand>
</feature>
<feature type="binding site" evidence="9">
    <location>
        <position position="225"/>
    </location>
    <ligand>
        <name>Mg(2+)</name>
        <dbReference type="ChEBI" id="CHEBI:18420"/>
        <label>2</label>
    </ligand>
</feature>
<gene>
    <name evidence="9 12" type="primary">trpD</name>
    <name evidence="12" type="ORF">HHL25_04840</name>
</gene>
<dbReference type="Gene3D" id="3.40.1030.10">
    <property type="entry name" value="Nucleoside phosphorylase/phosphoribosyltransferase catalytic domain"/>
    <property type="match status" value="1"/>
</dbReference>
<evidence type="ECO:0000256" key="7">
    <source>
        <dbReference type="ARBA" id="ARBA00052328"/>
    </source>
</evidence>
<dbReference type="InterPro" id="IPR036320">
    <property type="entry name" value="Glycosyl_Trfase_fam3_N_dom_sf"/>
</dbReference>
<sequence length="342" mass="35265">MSGLKPYIAKIAARQALTRQEASEAFDVLMSGEASMAQIGGFLMGLRVRGETVDEIAGAVSIMRSKMVAVEAPEDAIDIVGTGGDGTNTYNISTLAALIVAGAGVPVAKHGNRALSSKSGAADSLSALGVRLDIDPETIARCIREAGIGFMFAQLHHPAMRHVGPARVELGTRTIFNIVGPLSSPANVKRQLFGVYSPEWLVPGAEALRDLGLVSAWVVHGSGLDEITTTGPTQVAALKDGKITTFELTPDDFGVPTVALEAIRGGDGTVNAAALKDVLGGAKNAYRDIALCNAAASLVVAGKAENVRDGMVLAARSLDEGGAARALEKLVAVSNQDAVEKA</sequence>
<evidence type="ECO:0000256" key="2">
    <source>
        <dbReference type="ARBA" id="ARBA00022605"/>
    </source>
</evidence>
<dbReference type="Gene3D" id="1.20.970.10">
    <property type="entry name" value="Transferase, Pyrimidine Nucleoside Phosphorylase, Chain C"/>
    <property type="match status" value="1"/>
</dbReference>
<feature type="domain" description="Glycosyl transferase family 3" evidence="10">
    <location>
        <begin position="75"/>
        <end position="323"/>
    </location>
</feature>
<evidence type="ECO:0000256" key="4">
    <source>
        <dbReference type="ARBA" id="ARBA00022679"/>
    </source>
</evidence>
<feature type="binding site" evidence="9">
    <location>
        <begin position="109"/>
        <end position="117"/>
    </location>
    <ligand>
        <name>5-phospho-alpha-D-ribose 1-diphosphate</name>
        <dbReference type="ChEBI" id="CHEBI:58017"/>
    </ligand>
</feature>
<evidence type="ECO:0000256" key="3">
    <source>
        <dbReference type="ARBA" id="ARBA00022676"/>
    </source>
</evidence>
<dbReference type="Proteomes" id="UP000541470">
    <property type="component" value="Unassembled WGS sequence"/>
</dbReference>
<feature type="binding site" evidence="9">
    <location>
        <position position="112"/>
    </location>
    <ligand>
        <name>anthranilate</name>
        <dbReference type="ChEBI" id="CHEBI:16567"/>
        <label>1</label>
    </ligand>
</feature>
<dbReference type="GO" id="GO:0005829">
    <property type="term" value="C:cytosol"/>
    <property type="evidence" value="ECO:0007669"/>
    <property type="project" value="TreeGrafter"/>
</dbReference>
<dbReference type="RefSeq" id="WP_169587792.1">
    <property type="nucleotide sequence ID" value="NZ_JABBGK010000001.1"/>
</dbReference>
<dbReference type="Pfam" id="PF02885">
    <property type="entry name" value="Glycos_trans_3N"/>
    <property type="match status" value="1"/>
</dbReference>
<dbReference type="AlphaFoldDB" id="A0A7Y0ATY7"/>
<dbReference type="NCBIfam" id="TIGR01245">
    <property type="entry name" value="trpD"/>
    <property type="match status" value="1"/>
</dbReference>
<dbReference type="PANTHER" id="PTHR43285:SF2">
    <property type="entry name" value="ANTHRANILATE PHOSPHORIBOSYLTRANSFERASE"/>
    <property type="match status" value="1"/>
</dbReference>
<keyword evidence="13" id="KW-1185">Reference proteome</keyword>
<feature type="binding site" evidence="9">
    <location>
        <position position="167"/>
    </location>
    <ligand>
        <name>anthranilate</name>
        <dbReference type="ChEBI" id="CHEBI:16567"/>
        <label>2</label>
    </ligand>
</feature>
<protein>
    <recommendedName>
        <fullName evidence="9">Anthranilate phosphoribosyltransferase</fullName>
        <ecNumber evidence="9">2.4.2.18</ecNumber>
    </recommendedName>
</protein>
<feature type="binding site" evidence="9">
    <location>
        <position position="81"/>
    </location>
    <ligand>
        <name>5-phospho-alpha-D-ribose 1-diphosphate</name>
        <dbReference type="ChEBI" id="CHEBI:58017"/>
    </ligand>
</feature>
<keyword evidence="5 9" id="KW-0822">Tryptophan biosynthesis</keyword>
<keyword evidence="3 9" id="KW-0328">Glycosyltransferase</keyword>
<dbReference type="GO" id="GO:0000162">
    <property type="term" value="P:L-tryptophan biosynthetic process"/>
    <property type="evidence" value="ECO:0007669"/>
    <property type="project" value="UniProtKB-UniRule"/>
</dbReference>
<evidence type="ECO:0000256" key="6">
    <source>
        <dbReference type="ARBA" id="ARBA00023141"/>
    </source>
</evidence>
<dbReference type="PANTHER" id="PTHR43285">
    <property type="entry name" value="ANTHRANILATE PHOSPHORIBOSYLTRANSFERASE"/>
    <property type="match status" value="1"/>
</dbReference>
<comment type="similarity">
    <text evidence="8">In the C-terminal section; belongs to the anthranilate phosphoribosyltransferase family.</text>
</comment>
<name>A0A7Y0ATY7_9HYPH</name>
<dbReference type="EC" id="2.4.2.18" evidence="9"/>
<feature type="binding site" evidence="9">
    <location>
        <position position="81"/>
    </location>
    <ligand>
        <name>anthranilate</name>
        <dbReference type="ChEBI" id="CHEBI:16567"/>
        <label>1</label>
    </ligand>
</feature>
<evidence type="ECO:0000259" key="11">
    <source>
        <dbReference type="Pfam" id="PF02885"/>
    </source>
</evidence>
<dbReference type="EMBL" id="JABBGK010000001">
    <property type="protein sequence ID" value="NML73451.1"/>
    <property type="molecule type" value="Genomic_DNA"/>
</dbReference>
<feature type="binding site" evidence="9">
    <location>
        <begin position="91"/>
        <end position="94"/>
    </location>
    <ligand>
        <name>5-phospho-alpha-D-ribose 1-diphosphate</name>
        <dbReference type="ChEBI" id="CHEBI:58017"/>
    </ligand>
</feature>
<feature type="binding site" evidence="9">
    <location>
        <position position="121"/>
    </location>
    <ligand>
        <name>5-phospho-alpha-D-ribose 1-diphosphate</name>
        <dbReference type="ChEBI" id="CHEBI:58017"/>
    </ligand>
</feature>
<evidence type="ECO:0000259" key="10">
    <source>
        <dbReference type="Pfam" id="PF00591"/>
    </source>
</evidence>
<comment type="pathway">
    <text evidence="1 9">Amino-acid biosynthesis; L-tryptophan biosynthesis; L-tryptophan from chorismate: step 2/5.</text>
</comment>
<feature type="binding site" evidence="9">
    <location>
        <position position="226"/>
    </location>
    <ligand>
        <name>Mg(2+)</name>
        <dbReference type="ChEBI" id="CHEBI:18420"/>
        <label>2</label>
    </ligand>
</feature>
<dbReference type="InterPro" id="IPR035902">
    <property type="entry name" value="Nuc_phospho_transferase"/>
</dbReference>
<evidence type="ECO:0000256" key="9">
    <source>
        <dbReference type="HAMAP-Rule" id="MF_00211"/>
    </source>
</evidence>
<dbReference type="UniPathway" id="UPA00035">
    <property type="reaction ID" value="UER00041"/>
</dbReference>
<dbReference type="InterPro" id="IPR017459">
    <property type="entry name" value="Glycosyl_Trfase_fam3_N_dom"/>
</dbReference>
<evidence type="ECO:0000256" key="8">
    <source>
        <dbReference type="ARBA" id="ARBA00061188"/>
    </source>
</evidence>
<dbReference type="GO" id="GO:0000287">
    <property type="term" value="F:magnesium ion binding"/>
    <property type="evidence" value="ECO:0007669"/>
    <property type="project" value="UniProtKB-UniRule"/>
</dbReference>
<keyword evidence="6 9" id="KW-0057">Aromatic amino acid biosynthesis</keyword>
<comment type="subunit">
    <text evidence="9">Homodimer.</text>
</comment>
<comment type="catalytic activity">
    <reaction evidence="7 9">
        <text>N-(5-phospho-beta-D-ribosyl)anthranilate + diphosphate = 5-phospho-alpha-D-ribose 1-diphosphate + anthranilate</text>
        <dbReference type="Rhea" id="RHEA:11768"/>
        <dbReference type="ChEBI" id="CHEBI:16567"/>
        <dbReference type="ChEBI" id="CHEBI:18277"/>
        <dbReference type="ChEBI" id="CHEBI:33019"/>
        <dbReference type="ChEBI" id="CHEBI:58017"/>
        <dbReference type="EC" id="2.4.2.18"/>
    </reaction>
</comment>
<feature type="binding site" evidence="9">
    <location>
        <position position="226"/>
    </location>
    <ligand>
        <name>Mg(2+)</name>
        <dbReference type="ChEBI" id="CHEBI:18420"/>
        <label>1</label>
    </ligand>
</feature>
<dbReference type="Pfam" id="PF00591">
    <property type="entry name" value="Glycos_transf_3"/>
    <property type="match status" value="1"/>
</dbReference>
<comment type="cofactor">
    <cofactor evidence="9">
        <name>Mg(2+)</name>
        <dbReference type="ChEBI" id="CHEBI:18420"/>
    </cofactor>
    <text evidence="9">Binds 2 magnesium ions per monomer.</text>
</comment>
<evidence type="ECO:0000313" key="13">
    <source>
        <dbReference type="Proteomes" id="UP000541470"/>
    </source>
</evidence>